<accession>A0A1G7PRE9</accession>
<dbReference type="RefSeq" id="WP_090496751.1">
    <property type="nucleotide sequence ID" value="NZ_FNCH01000002.1"/>
</dbReference>
<protein>
    <submittedName>
        <fullName evidence="1">Uncharacterized protein</fullName>
    </submittedName>
</protein>
<keyword evidence="2" id="KW-1185">Reference proteome</keyword>
<evidence type="ECO:0000313" key="1">
    <source>
        <dbReference type="EMBL" id="SDF88773.1"/>
    </source>
</evidence>
<dbReference type="Proteomes" id="UP000199643">
    <property type="component" value="Unassembled WGS sequence"/>
</dbReference>
<gene>
    <name evidence="1" type="ORF">SAMN05421827_10210</name>
</gene>
<sequence>MKAKSITIAGKPLSRFYQLPFEKGSRVLRLAALEQIASDPIVIGLHNTFSVGKKPEPLAITSLSFDQGLLIVHVKLGGEEARVYIGVEYDCLLVSCSVDTDESYFGRYAYLTLRAMMRNGYCDFQQYYWPACFALGNKRSSYVDVVKKPGGITITLKKKFSGLFRPGDDLPDVTERVVVPRERLLNKQAMARLAPVSIGYCFANTDLQHFHSNHYPFLIPYVFAATAYLKTVKSFKRFVLNPHDVDGISLSPQQEELNSICFAMKEIAAIRFNANAHLPEKVAETHTLNDANQLALLKLWNKALPLLMLQRFTHYFYTYGMRNVTGKPVMRDMKMVEFAMEVPVLSFVLKDEGDYYELELKIKVKGKLLHLNTDQPGLFLVCDSAKPYLWYLLEAEMDYKMVWFFSKVNFKVQVIKGYYREFFEGFVEGVERWYEVKRG</sequence>
<reference evidence="2" key="1">
    <citation type="submission" date="2016-10" db="EMBL/GenBank/DDBJ databases">
        <authorList>
            <person name="Varghese N."/>
            <person name="Submissions S."/>
        </authorList>
    </citation>
    <scope>NUCLEOTIDE SEQUENCE [LARGE SCALE GENOMIC DNA]</scope>
    <source>
        <strain evidence="2">DSM 17933</strain>
    </source>
</reference>
<name>A0A1G7PRE9_9SPHI</name>
<proteinExistence type="predicted"/>
<dbReference type="AlphaFoldDB" id="A0A1G7PRE9"/>
<dbReference type="STRING" id="405671.SAMN05421827_10210"/>
<organism evidence="1 2">
    <name type="scientific">Pedobacter terrae</name>
    <dbReference type="NCBI Taxonomy" id="405671"/>
    <lineage>
        <taxon>Bacteria</taxon>
        <taxon>Pseudomonadati</taxon>
        <taxon>Bacteroidota</taxon>
        <taxon>Sphingobacteriia</taxon>
        <taxon>Sphingobacteriales</taxon>
        <taxon>Sphingobacteriaceae</taxon>
        <taxon>Pedobacter</taxon>
    </lineage>
</organism>
<dbReference type="EMBL" id="FNCH01000002">
    <property type="protein sequence ID" value="SDF88773.1"/>
    <property type="molecule type" value="Genomic_DNA"/>
</dbReference>
<evidence type="ECO:0000313" key="2">
    <source>
        <dbReference type="Proteomes" id="UP000199643"/>
    </source>
</evidence>
<dbReference type="OrthoDB" id="631891at2"/>